<accession>A0A8J2NXM0</accession>
<keyword evidence="6" id="KW-0175">Coiled coil</keyword>
<feature type="coiled-coil region" evidence="6">
    <location>
        <begin position="317"/>
        <end position="367"/>
    </location>
</feature>
<dbReference type="Pfam" id="PF03392">
    <property type="entry name" value="OS-D"/>
    <property type="match status" value="1"/>
</dbReference>
<dbReference type="EMBL" id="CAJVCH010090295">
    <property type="protein sequence ID" value="CAG7722553.1"/>
    <property type="molecule type" value="Genomic_DNA"/>
</dbReference>
<dbReference type="PROSITE" id="PS50005">
    <property type="entry name" value="TPR"/>
    <property type="match status" value="1"/>
</dbReference>
<feature type="repeat" description="TPR" evidence="5">
    <location>
        <begin position="307"/>
        <end position="340"/>
    </location>
</feature>
<dbReference type="GO" id="GO:0005737">
    <property type="term" value="C:cytoplasm"/>
    <property type="evidence" value="ECO:0007669"/>
    <property type="project" value="TreeGrafter"/>
</dbReference>
<keyword evidence="4" id="KW-0413">Isomerase</keyword>
<dbReference type="PANTHER" id="PTHR46674:SF1">
    <property type="entry name" value="INACTIVE PEPTIDYL-PROLYL CIS-TRANS ISOMERASE FKBP6"/>
    <property type="match status" value="1"/>
</dbReference>
<dbReference type="EC" id="5.2.1.8" evidence="4"/>
<dbReference type="GO" id="GO:0007283">
    <property type="term" value="P:spermatogenesis"/>
    <property type="evidence" value="ECO:0007669"/>
    <property type="project" value="TreeGrafter"/>
</dbReference>
<reference evidence="8" key="1">
    <citation type="submission" date="2021-06" db="EMBL/GenBank/DDBJ databases">
        <authorList>
            <person name="Hodson N. C."/>
            <person name="Mongue J. A."/>
            <person name="Jaron S. K."/>
        </authorList>
    </citation>
    <scope>NUCLEOTIDE SEQUENCE</scope>
</reference>
<comment type="similarity">
    <text evidence="1">Belongs to the FKBP6 family.</text>
</comment>
<dbReference type="OrthoDB" id="8116123at2759"/>
<evidence type="ECO:0000256" key="4">
    <source>
        <dbReference type="PROSITE-ProRule" id="PRU00277"/>
    </source>
</evidence>
<evidence type="ECO:0000313" key="8">
    <source>
        <dbReference type="EMBL" id="CAG7722553.1"/>
    </source>
</evidence>
<gene>
    <name evidence="8" type="ORF">AFUS01_LOCUS11684</name>
</gene>
<protein>
    <recommendedName>
        <fullName evidence="4">peptidylprolyl isomerase</fullName>
        <ecNumber evidence="4">5.2.1.8</ecNumber>
    </recommendedName>
</protein>
<comment type="caution">
    <text evidence="8">The sequence shown here is derived from an EMBL/GenBank/DDBJ whole genome shotgun (WGS) entry which is preliminary data.</text>
</comment>
<sequence length="559" mass="63446">MDAPDGINWEEQVRNGGGFFTVGEMEDDPMMGFHIDLDDEIYGADHNRQQFFGDGRNSLVFNTPLIDEIRTSPSFARFFSGAVPITPDGGIQKSILRCGNGISPLDGSQVWVHYIGFAEGFPEPFDSTRKRKCLNSFILNGETLPCLDLSVRSMAFNEVSLFIADPDYAYGRCGCPPRIPPDSRVLFIIELITMEASFQQPIFLRDQPERQGLPFKNVFDEVDRLKNVGNNKFQESDYEGALRCYKIGAGILQEYHTLDPNHQSLKQNQLYKLLSNMAECFLRQEEPSQVIELFEEVKRRKIPFPDGKLLVRYAKALVAEEKHKQALEAIHEALEVEPGHPKILNLLQDIERRIQESERETDKFCNRLFRLYLNDLTETKTGDLKEKPSTKMQGSNPVSILLGGFFIATSLARPQEEKVYPARLQPELDSINVDHYLKNERLMNLQIKCVLYNGPCDVVGRWVKPRVAASFYGQCPLCTPKQELDVQKIIAYMQEKRPEEYKLAVSKFLRSSGIQVPSSTVATFSTTNTRSEESSEEAISTVPPTAQIIEVNNDESSFQ</sequence>
<dbReference type="InterPro" id="IPR042282">
    <property type="entry name" value="FKBP6/shu"/>
</dbReference>
<evidence type="ECO:0000313" key="9">
    <source>
        <dbReference type="Proteomes" id="UP000708208"/>
    </source>
</evidence>
<dbReference type="PROSITE" id="PS50059">
    <property type="entry name" value="FKBP_PPIASE"/>
    <property type="match status" value="1"/>
</dbReference>
<dbReference type="GO" id="GO:0051879">
    <property type="term" value="F:Hsp90 protein binding"/>
    <property type="evidence" value="ECO:0007669"/>
    <property type="project" value="TreeGrafter"/>
</dbReference>
<dbReference type="InterPro" id="IPR001179">
    <property type="entry name" value="PPIase_FKBP_dom"/>
</dbReference>
<dbReference type="InterPro" id="IPR005055">
    <property type="entry name" value="A10/PebIII"/>
</dbReference>
<keyword evidence="3 5" id="KW-0802">TPR repeat</keyword>
<feature type="domain" description="PPIase FKBP-type" evidence="7">
    <location>
        <begin position="107"/>
        <end position="195"/>
    </location>
</feature>
<keyword evidence="4" id="KW-0697">Rotamase</keyword>
<name>A0A8J2NXM0_9HEXA</name>
<comment type="catalytic activity">
    <reaction evidence="4">
        <text>[protein]-peptidylproline (omega=180) = [protein]-peptidylproline (omega=0)</text>
        <dbReference type="Rhea" id="RHEA:16237"/>
        <dbReference type="Rhea" id="RHEA-COMP:10747"/>
        <dbReference type="Rhea" id="RHEA-COMP:10748"/>
        <dbReference type="ChEBI" id="CHEBI:83833"/>
        <dbReference type="ChEBI" id="CHEBI:83834"/>
        <dbReference type="EC" id="5.2.1.8"/>
    </reaction>
</comment>
<dbReference type="Pfam" id="PF00254">
    <property type="entry name" value="FKBP_C"/>
    <property type="match status" value="1"/>
</dbReference>
<proteinExistence type="inferred from homology"/>
<dbReference type="PANTHER" id="PTHR46674">
    <property type="entry name" value="INACTIVE PEPTIDYL-PROLYL CIS-TRANS ISOMERASE FKBP6"/>
    <property type="match status" value="1"/>
</dbReference>
<keyword evidence="9" id="KW-1185">Reference proteome</keyword>
<dbReference type="GO" id="GO:0034587">
    <property type="term" value="P:piRNA processing"/>
    <property type="evidence" value="ECO:0007669"/>
    <property type="project" value="TreeGrafter"/>
</dbReference>
<evidence type="ECO:0000256" key="1">
    <source>
        <dbReference type="ARBA" id="ARBA00009648"/>
    </source>
</evidence>
<keyword evidence="2" id="KW-0677">Repeat</keyword>
<evidence type="ECO:0000256" key="6">
    <source>
        <dbReference type="SAM" id="Coils"/>
    </source>
</evidence>
<dbReference type="InterPro" id="IPR019734">
    <property type="entry name" value="TPR_rpt"/>
</dbReference>
<organism evidence="8 9">
    <name type="scientific">Allacma fusca</name>
    <dbReference type="NCBI Taxonomy" id="39272"/>
    <lineage>
        <taxon>Eukaryota</taxon>
        <taxon>Metazoa</taxon>
        <taxon>Ecdysozoa</taxon>
        <taxon>Arthropoda</taxon>
        <taxon>Hexapoda</taxon>
        <taxon>Collembola</taxon>
        <taxon>Symphypleona</taxon>
        <taxon>Sminthuridae</taxon>
        <taxon>Allacma</taxon>
    </lineage>
</organism>
<evidence type="ECO:0000256" key="3">
    <source>
        <dbReference type="ARBA" id="ARBA00022803"/>
    </source>
</evidence>
<dbReference type="AlphaFoldDB" id="A0A8J2NXM0"/>
<evidence type="ECO:0000259" key="7">
    <source>
        <dbReference type="PROSITE" id="PS50059"/>
    </source>
</evidence>
<evidence type="ECO:0000256" key="5">
    <source>
        <dbReference type="PROSITE-ProRule" id="PRU00339"/>
    </source>
</evidence>
<dbReference type="Proteomes" id="UP000708208">
    <property type="component" value="Unassembled WGS sequence"/>
</dbReference>
<dbReference type="GO" id="GO:0003755">
    <property type="term" value="F:peptidyl-prolyl cis-trans isomerase activity"/>
    <property type="evidence" value="ECO:0007669"/>
    <property type="project" value="UniProtKB-KW"/>
</dbReference>
<evidence type="ECO:0000256" key="2">
    <source>
        <dbReference type="ARBA" id="ARBA00022737"/>
    </source>
</evidence>
<dbReference type="SMART" id="SM00028">
    <property type="entry name" value="TPR"/>
    <property type="match status" value="3"/>
</dbReference>